<name>A0A7J6XCB0_THATH</name>
<dbReference type="EMBL" id="JABWDY010003332">
    <property type="protein sequence ID" value="KAF5206032.1"/>
    <property type="molecule type" value="Genomic_DNA"/>
</dbReference>
<dbReference type="AlphaFoldDB" id="A0A7J6XCB0"/>
<dbReference type="PANTHER" id="PTHR42721:SF11">
    <property type="entry name" value="BETA-D-XYLOSIDASE 5-RELATED"/>
    <property type="match status" value="1"/>
</dbReference>
<feature type="non-terminal residue" evidence="4">
    <location>
        <position position="1"/>
    </location>
</feature>
<organism evidence="4 5">
    <name type="scientific">Thalictrum thalictroides</name>
    <name type="common">Rue-anemone</name>
    <name type="synonym">Anemone thalictroides</name>
    <dbReference type="NCBI Taxonomy" id="46969"/>
    <lineage>
        <taxon>Eukaryota</taxon>
        <taxon>Viridiplantae</taxon>
        <taxon>Streptophyta</taxon>
        <taxon>Embryophyta</taxon>
        <taxon>Tracheophyta</taxon>
        <taxon>Spermatophyta</taxon>
        <taxon>Magnoliopsida</taxon>
        <taxon>Ranunculales</taxon>
        <taxon>Ranunculaceae</taxon>
        <taxon>Thalictroideae</taxon>
        <taxon>Thalictrum</taxon>
    </lineage>
</organism>
<protein>
    <submittedName>
        <fullName evidence="4">Beta-d-xylosidase</fullName>
    </submittedName>
</protein>
<dbReference type="Pfam" id="PF01915">
    <property type="entry name" value="Glyco_hydro_3_C"/>
    <property type="match status" value="1"/>
</dbReference>
<keyword evidence="1" id="KW-0378">Hydrolase</keyword>
<dbReference type="GO" id="GO:0045493">
    <property type="term" value="P:xylan catabolic process"/>
    <property type="evidence" value="ECO:0007669"/>
    <property type="project" value="InterPro"/>
</dbReference>
<dbReference type="OrthoDB" id="47059at2759"/>
<dbReference type="InterPro" id="IPR002772">
    <property type="entry name" value="Glyco_hydro_3_C"/>
</dbReference>
<dbReference type="GO" id="GO:0031222">
    <property type="term" value="P:arabinan catabolic process"/>
    <property type="evidence" value="ECO:0007669"/>
    <property type="project" value="TreeGrafter"/>
</dbReference>
<keyword evidence="5" id="KW-1185">Reference proteome</keyword>
<evidence type="ECO:0000259" key="3">
    <source>
        <dbReference type="Pfam" id="PF01915"/>
    </source>
</evidence>
<feature type="domain" description="Glycoside hydrolase family 3 C-terminal" evidence="3">
    <location>
        <begin position="101"/>
        <end position="164"/>
    </location>
</feature>
<dbReference type="Proteomes" id="UP000554482">
    <property type="component" value="Unassembled WGS sequence"/>
</dbReference>
<dbReference type="PANTHER" id="PTHR42721">
    <property type="entry name" value="SUGAR HYDROLASE-RELATED"/>
    <property type="match status" value="1"/>
</dbReference>
<dbReference type="GO" id="GO:0046556">
    <property type="term" value="F:alpha-L-arabinofuranosidase activity"/>
    <property type="evidence" value="ECO:0007669"/>
    <property type="project" value="TreeGrafter"/>
</dbReference>
<evidence type="ECO:0000313" key="4">
    <source>
        <dbReference type="EMBL" id="KAF5206032.1"/>
    </source>
</evidence>
<keyword evidence="2" id="KW-0326">Glycosidase</keyword>
<proteinExistence type="predicted"/>
<evidence type="ECO:0000256" key="2">
    <source>
        <dbReference type="ARBA" id="ARBA00023295"/>
    </source>
</evidence>
<sequence length="167" mass="18492">VDLDCRGHYSPHYIMDALINLYVVLMRLGWFDGSPGNNYLNLGKNDVCSEQHLQLAAEAARQGIVLLSNDNALPLPLTYSGGRKPTMQQLYLWDWPDLSFEDENSDRSNLYLPTNQMALLDMLVSEPSTSIIIIVVLSAGGIEWSNQVHAIHWAGYPGAEGGRSSNS</sequence>
<evidence type="ECO:0000313" key="5">
    <source>
        <dbReference type="Proteomes" id="UP000554482"/>
    </source>
</evidence>
<dbReference type="SUPFAM" id="SSF52279">
    <property type="entry name" value="Beta-D-glucan exohydrolase, C-terminal domain"/>
    <property type="match status" value="1"/>
</dbReference>
<comment type="caution">
    <text evidence="4">The sequence shown here is derived from an EMBL/GenBank/DDBJ whole genome shotgun (WGS) entry which is preliminary data.</text>
</comment>
<dbReference type="InterPro" id="IPR044993">
    <property type="entry name" value="BXL"/>
</dbReference>
<gene>
    <name evidence="4" type="ORF">FRX31_004381</name>
</gene>
<dbReference type="InterPro" id="IPR036881">
    <property type="entry name" value="Glyco_hydro_3_C_sf"/>
</dbReference>
<evidence type="ECO:0000256" key="1">
    <source>
        <dbReference type="ARBA" id="ARBA00022801"/>
    </source>
</evidence>
<dbReference type="Gene3D" id="3.40.50.1700">
    <property type="entry name" value="Glycoside hydrolase family 3 C-terminal domain"/>
    <property type="match status" value="2"/>
</dbReference>
<accession>A0A7J6XCB0</accession>
<dbReference type="GO" id="GO:0009044">
    <property type="term" value="F:xylan 1,4-beta-xylosidase activity"/>
    <property type="evidence" value="ECO:0007669"/>
    <property type="project" value="InterPro"/>
</dbReference>
<reference evidence="4 5" key="1">
    <citation type="submission" date="2020-06" db="EMBL/GenBank/DDBJ databases">
        <title>Transcriptomic and genomic resources for Thalictrum thalictroides and T. hernandezii: Facilitating candidate gene discovery in an emerging model plant lineage.</title>
        <authorList>
            <person name="Arias T."/>
            <person name="Riano-Pachon D.M."/>
            <person name="Di Stilio V.S."/>
        </authorList>
    </citation>
    <scope>NUCLEOTIDE SEQUENCE [LARGE SCALE GENOMIC DNA]</scope>
    <source>
        <strain evidence="5">cv. WT478/WT964</strain>
        <tissue evidence="4">Leaves</tissue>
    </source>
</reference>